<keyword evidence="7" id="KW-1185">Reference proteome</keyword>
<name>A0A6H2H6N9_9BURK</name>
<dbReference type="GO" id="GO:0016984">
    <property type="term" value="F:ribulose-bisphosphate carboxylase activity"/>
    <property type="evidence" value="ECO:0007669"/>
    <property type="project" value="InterPro"/>
</dbReference>
<gene>
    <name evidence="6" type="primary">fliT</name>
    <name evidence="6" type="ORF">HC248_00429</name>
</gene>
<dbReference type="InterPro" id="IPR036422">
    <property type="entry name" value="RuBisCO_lsu_N_sf"/>
</dbReference>
<keyword evidence="2" id="KW-0963">Cytoplasm</keyword>
<accession>A0A6H2H6N9</accession>
<sequence>MSSHSEVMHCYETIRRVAEQMLASASSAQWGELPAQEAQYSDCVARLQLIEPHNSLDQEQTARKYYLLTRINAMHVQIHDMVMPQLAVLSAALKSMEQQQSLQKAYGQSEEAWL</sequence>
<proteinExistence type="predicted"/>
<keyword evidence="3" id="KW-1005">Bacterial flagellum biogenesis</keyword>
<comment type="subcellular location">
    <subcellularLocation>
        <location evidence="1">Cytoplasm</location>
        <location evidence="1">Cytosol</location>
    </subcellularLocation>
</comment>
<evidence type="ECO:0000313" key="7">
    <source>
        <dbReference type="Proteomes" id="UP000502041"/>
    </source>
</evidence>
<evidence type="ECO:0000256" key="5">
    <source>
        <dbReference type="ARBA" id="ARBA00093797"/>
    </source>
</evidence>
<dbReference type="KEGG" id="pvac:HC248_00429"/>
<keyword evidence="6" id="KW-0282">Flagellum</keyword>
<keyword evidence="6" id="KW-0969">Cilium</keyword>
<dbReference type="SUPFAM" id="SSF54966">
    <property type="entry name" value="RuBisCO, large subunit, small (N-terminal) domain"/>
    <property type="match status" value="1"/>
</dbReference>
<keyword evidence="4" id="KW-0143">Chaperone</keyword>
<evidence type="ECO:0000256" key="1">
    <source>
        <dbReference type="ARBA" id="ARBA00004514"/>
    </source>
</evidence>
<organism evidence="6 7">
    <name type="scientific">Polaromonas vacuolata</name>
    <dbReference type="NCBI Taxonomy" id="37448"/>
    <lineage>
        <taxon>Bacteria</taxon>
        <taxon>Pseudomonadati</taxon>
        <taxon>Pseudomonadota</taxon>
        <taxon>Betaproteobacteria</taxon>
        <taxon>Burkholderiales</taxon>
        <taxon>Comamonadaceae</taxon>
        <taxon>Polaromonas</taxon>
    </lineage>
</organism>
<keyword evidence="6" id="KW-0966">Cell projection</keyword>
<dbReference type="RefSeq" id="WP_168921076.1">
    <property type="nucleotide sequence ID" value="NZ_CP051461.1"/>
</dbReference>
<evidence type="ECO:0000256" key="3">
    <source>
        <dbReference type="ARBA" id="ARBA00022795"/>
    </source>
</evidence>
<dbReference type="GO" id="GO:0015977">
    <property type="term" value="P:carbon fixation"/>
    <property type="evidence" value="ECO:0007669"/>
    <property type="project" value="InterPro"/>
</dbReference>
<dbReference type="Gene3D" id="1.20.58.380">
    <property type="entry name" value="Flagellar protein flit"/>
    <property type="match status" value="1"/>
</dbReference>
<dbReference type="Proteomes" id="UP000502041">
    <property type="component" value="Chromosome"/>
</dbReference>
<dbReference type="AlphaFoldDB" id="A0A6H2H6N9"/>
<reference evidence="6 7" key="1">
    <citation type="submission" date="2020-04" db="EMBL/GenBank/DDBJ databases">
        <title>Complete genome of a Psychrophilic, Marine, Gas Vacuolate Bacterium Polaromonas vacuolata KCTC 22033T.</title>
        <authorList>
            <person name="Hwang K."/>
            <person name="Kim K.M."/>
        </authorList>
    </citation>
    <scope>NUCLEOTIDE SEQUENCE [LARGE SCALE GENOMIC DNA]</scope>
    <source>
        <strain evidence="6 7">KCTC 22033</strain>
    </source>
</reference>
<dbReference type="InterPro" id="IPR008622">
    <property type="entry name" value="FliT"/>
</dbReference>
<dbReference type="Pfam" id="PF05400">
    <property type="entry name" value="FliT"/>
    <property type="match status" value="1"/>
</dbReference>
<evidence type="ECO:0000256" key="4">
    <source>
        <dbReference type="ARBA" id="ARBA00023186"/>
    </source>
</evidence>
<protein>
    <recommendedName>
        <fullName evidence="5">Flagellar protein FliT</fullName>
    </recommendedName>
</protein>
<evidence type="ECO:0000313" key="6">
    <source>
        <dbReference type="EMBL" id="QJC55166.1"/>
    </source>
</evidence>
<dbReference type="GO" id="GO:0044781">
    <property type="term" value="P:bacterial-type flagellum organization"/>
    <property type="evidence" value="ECO:0007669"/>
    <property type="project" value="UniProtKB-KW"/>
</dbReference>
<dbReference type="EMBL" id="CP051461">
    <property type="protein sequence ID" value="QJC55166.1"/>
    <property type="molecule type" value="Genomic_DNA"/>
</dbReference>
<evidence type="ECO:0000256" key="2">
    <source>
        <dbReference type="ARBA" id="ARBA00022490"/>
    </source>
</evidence>